<protein>
    <recommendedName>
        <fullName evidence="6">N-acetyl-gamma-glutamyl-phosphate reductase</fullName>
        <shortName evidence="6">AGPR</shortName>
        <ecNumber evidence="6">1.2.1.38</ecNumber>
    </recommendedName>
    <alternativeName>
        <fullName evidence="6">N-acetyl-glutamate semialdehyde dehydrogenase</fullName>
        <shortName evidence="6">NAGSA dehydrogenase</shortName>
    </alternativeName>
</protein>
<keyword evidence="4 6" id="KW-0521">NADP</keyword>
<dbReference type="Proteomes" id="UP000281647">
    <property type="component" value="Unassembled WGS sequence"/>
</dbReference>
<evidence type="ECO:0000256" key="2">
    <source>
        <dbReference type="ARBA" id="ARBA00022571"/>
    </source>
</evidence>
<dbReference type="RefSeq" id="WP_128626887.1">
    <property type="nucleotide sequence ID" value="NZ_RKST01000008.1"/>
</dbReference>
<comment type="subcellular location">
    <subcellularLocation>
        <location evidence="6">Cytoplasm</location>
    </subcellularLocation>
</comment>
<evidence type="ECO:0000259" key="7">
    <source>
        <dbReference type="SMART" id="SM00859"/>
    </source>
</evidence>
<dbReference type="OrthoDB" id="9801289at2"/>
<dbReference type="UniPathway" id="UPA00068">
    <property type="reaction ID" value="UER00108"/>
</dbReference>
<dbReference type="GO" id="GO:0006526">
    <property type="term" value="P:L-arginine biosynthetic process"/>
    <property type="evidence" value="ECO:0007669"/>
    <property type="project" value="UniProtKB-UniRule"/>
</dbReference>
<keyword evidence="3 6" id="KW-0028">Amino-acid biosynthesis</keyword>
<dbReference type="Gene3D" id="3.30.360.10">
    <property type="entry name" value="Dihydrodipicolinate Reductase, domain 2"/>
    <property type="match status" value="1"/>
</dbReference>
<accession>A0A432V781</accession>
<comment type="similarity">
    <text evidence="6">Belongs to the NAGSA dehydrogenase family. Type 2 subfamily.</text>
</comment>
<evidence type="ECO:0000256" key="6">
    <source>
        <dbReference type="HAMAP-Rule" id="MF_01110"/>
    </source>
</evidence>
<dbReference type="Pfam" id="PF01118">
    <property type="entry name" value="Semialdhyde_dh"/>
    <property type="match status" value="1"/>
</dbReference>
<feature type="active site" evidence="6">
    <location>
        <position position="117"/>
    </location>
</feature>
<dbReference type="InterPro" id="IPR000534">
    <property type="entry name" value="Semialdehyde_DH_NAD-bd"/>
</dbReference>
<dbReference type="SUPFAM" id="SSF51735">
    <property type="entry name" value="NAD(P)-binding Rossmann-fold domains"/>
    <property type="match status" value="1"/>
</dbReference>
<dbReference type="InterPro" id="IPR058924">
    <property type="entry name" value="AGPR_dimerisation_dom"/>
</dbReference>
<dbReference type="SUPFAM" id="SSF55347">
    <property type="entry name" value="Glyceraldehyde-3-phosphate dehydrogenase-like, C-terminal domain"/>
    <property type="match status" value="1"/>
</dbReference>
<evidence type="ECO:0000313" key="9">
    <source>
        <dbReference type="Proteomes" id="UP000281647"/>
    </source>
</evidence>
<dbReference type="InterPro" id="IPR036291">
    <property type="entry name" value="NAD(P)-bd_dom_sf"/>
</dbReference>
<reference evidence="8 9" key="1">
    <citation type="submission" date="2018-11" db="EMBL/GenBank/DDBJ databases">
        <title>Pseudaminobacter arsenicus sp. nov., an arsenic-resistant bacterium isolated from arsenic-rich aquifers.</title>
        <authorList>
            <person name="Mu Y."/>
        </authorList>
    </citation>
    <scope>NUCLEOTIDE SEQUENCE [LARGE SCALE GENOMIC DNA]</scope>
    <source>
        <strain evidence="8 9">CB3</strain>
    </source>
</reference>
<dbReference type="NCBIfam" id="TIGR01851">
    <property type="entry name" value="argC_other"/>
    <property type="match status" value="1"/>
</dbReference>
<sequence>MKPKIFIDGEHGTTGLQIRARLAKRDDLDVLSIPEAERRNRDMRADFLKSADIAILCLPDDASREAVGILEGVNSTRVIDTSTAHRVNPDWTYGFAEMDGAQRALIAKSRLVANPGCYPTGAIALTRPLVAAGILPADYPVSVNAVSGYTGGGKQMIAQMEDPANPDHIASAYFLYGLTLMHKHVAEMKQHGLLDRRPIFSPSVGRFAQGMIVQVPLHLSEMNGAPSLGDTHAALAAHYAGQDIVQVVPLAESAKLARIDPTELNDTDLLKLYVFGTEGQGQVNLVAVLDNLGKGASGAAVQNMDLMLGQAH</sequence>
<dbReference type="EC" id="1.2.1.38" evidence="6"/>
<evidence type="ECO:0000256" key="3">
    <source>
        <dbReference type="ARBA" id="ARBA00022605"/>
    </source>
</evidence>
<evidence type="ECO:0000256" key="5">
    <source>
        <dbReference type="ARBA" id="ARBA00023002"/>
    </source>
</evidence>
<dbReference type="GO" id="GO:0003942">
    <property type="term" value="F:N-acetyl-gamma-glutamyl-phosphate reductase activity"/>
    <property type="evidence" value="ECO:0007669"/>
    <property type="project" value="UniProtKB-UniRule"/>
</dbReference>
<evidence type="ECO:0000256" key="4">
    <source>
        <dbReference type="ARBA" id="ARBA00022857"/>
    </source>
</evidence>
<dbReference type="Gene3D" id="3.40.50.720">
    <property type="entry name" value="NAD(P)-binding Rossmann-like Domain"/>
    <property type="match status" value="1"/>
</dbReference>
<comment type="function">
    <text evidence="6">Catalyzes the NADPH-dependent reduction of N-acetyl-5-glutamyl phosphate to yield N-acetyl-L-glutamate 5-semialdehyde.</text>
</comment>
<keyword evidence="5 6" id="KW-0560">Oxidoreductase</keyword>
<keyword evidence="9" id="KW-1185">Reference proteome</keyword>
<comment type="catalytic activity">
    <reaction evidence="6">
        <text>N-acetyl-L-glutamate 5-semialdehyde + phosphate + NADP(+) = N-acetyl-L-glutamyl 5-phosphate + NADPH + H(+)</text>
        <dbReference type="Rhea" id="RHEA:21588"/>
        <dbReference type="ChEBI" id="CHEBI:15378"/>
        <dbReference type="ChEBI" id="CHEBI:29123"/>
        <dbReference type="ChEBI" id="CHEBI:43474"/>
        <dbReference type="ChEBI" id="CHEBI:57783"/>
        <dbReference type="ChEBI" id="CHEBI:57936"/>
        <dbReference type="ChEBI" id="CHEBI:58349"/>
        <dbReference type="EC" id="1.2.1.38"/>
    </reaction>
</comment>
<gene>
    <name evidence="6 8" type="primary">argC</name>
    <name evidence="8" type="ORF">EET67_10410</name>
</gene>
<organism evidence="8 9">
    <name type="scientific">Borborobacter arsenicus</name>
    <dbReference type="NCBI Taxonomy" id="1851146"/>
    <lineage>
        <taxon>Bacteria</taxon>
        <taxon>Pseudomonadati</taxon>
        <taxon>Pseudomonadota</taxon>
        <taxon>Alphaproteobacteria</taxon>
        <taxon>Hyphomicrobiales</taxon>
        <taxon>Phyllobacteriaceae</taxon>
        <taxon>Borborobacter</taxon>
    </lineage>
</organism>
<dbReference type="Pfam" id="PF22698">
    <property type="entry name" value="Semialdhyde_dhC_1"/>
    <property type="match status" value="1"/>
</dbReference>
<dbReference type="EMBL" id="RKST01000008">
    <property type="protein sequence ID" value="RUM98015.1"/>
    <property type="molecule type" value="Genomic_DNA"/>
</dbReference>
<dbReference type="PANTHER" id="PTHR32338:SF10">
    <property type="entry name" value="N-ACETYL-GAMMA-GLUTAMYL-PHOSPHATE REDUCTASE, CHLOROPLASTIC-RELATED"/>
    <property type="match status" value="1"/>
</dbReference>
<dbReference type="InterPro" id="IPR050085">
    <property type="entry name" value="AGPR"/>
</dbReference>
<evidence type="ECO:0000313" key="8">
    <source>
        <dbReference type="EMBL" id="RUM98015.1"/>
    </source>
</evidence>
<feature type="domain" description="Semialdehyde dehydrogenase NAD-binding" evidence="7">
    <location>
        <begin position="4"/>
        <end position="106"/>
    </location>
</feature>
<dbReference type="CDD" id="cd17896">
    <property type="entry name" value="AGPR_2_N"/>
    <property type="match status" value="1"/>
</dbReference>
<dbReference type="PANTHER" id="PTHR32338">
    <property type="entry name" value="N-ACETYL-GAMMA-GLUTAMYL-PHOSPHATE REDUCTASE, CHLOROPLASTIC-RELATED-RELATED"/>
    <property type="match status" value="1"/>
</dbReference>
<proteinExistence type="inferred from homology"/>
<dbReference type="HAMAP" id="MF_01110">
    <property type="entry name" value="ArgC_type2"/>
    <property type="match status" value="1"/>
</dbReference>
<dbReference type="InterPro" id="IPR010136">
    <property type="entry name" value="AGPR_type-2"/>
</dbReference>
<evidence type="ECO:0000256" key="1">
    <source>
        <dbReference type="ARBA" id="ARBA00022490"/>
    </source>
</evidence>
<dbReference type="AlphaFoldDB" id="A0A432V781"/>
<dbReference type="GO" id="GO:0005737">
    <property type="term" value="C:cytoplasm"/>
    <property type="evidence" value="ECO:0007669"/>
    <property type="project" value="UniProtKB-SubCell"/>
</dbReference>
<name>A0A432V781_9HYPH</name>
<dbReference type="GO" id="GO:0051287">
    <property type="term" value="F:NAD binding"/>
    <property type="evidence" value="ECO:0007669"/>
    <property type="project" value="InterPro"/>
</dbReference>
<keyword evidence="2 6" id="KW-0055">Arginine biosynthesis</keyword>
<keyword evidence="1 6" id="KW-0963">Cytoplasm</keyword>
<dbReference type="SMART" id="SM00859">
    <property type="entry name" value="Semialdhyde_dh"/>
    <property type="match status" value="1"/>
</dbReference>
<comment type="pathway">
    <text evidence="6">Amino-acid biosynthesis; L-arginine biosynthesis; N(2)-acetyl-L-ornithine from L-glutamate: step 3/4.</text>
</comment>
<comment type="caution">
    <text evidence="8">The sequence shown here is derived from an EMBL/GenBank/DDBJ whole genome shotgun (WGS) entry which is preliminary data.</text>
</comment>
<dbReference type="CDD" id="cd23935">
    <property type="entry name" value="AGPR_2_C"/>
    <property type="match status" value="1"/>
</dbReference>